<name>A0A1F5G2D5_9BACT</name>
<dbReference type="EMBL" id="MFAV01000036">
    <property type="protein sequence ID" value="OGD86041.1"/>
    <property type="molecule type" value="Genomic_DNA"/>
</dbReference>
<dbReference type="Proteomes" id="UP000176628">
    <property type="component" value="Unassembled WGS sequence"/>
</dbReference>
<evidence type="ECO:0000313" key="2">
    <source>
        <dbReference type="Proteomes" id="UP000176628"/>
    </source>
</evidence>
<reference evidence="1 2" key="1">
    <citation type="journal article" date="2016" name="Nat. Commun.">
        <title>Thousands of microbial genomes shed light on interconnected biogeochemical processes in an aquifer system.</title>
        <authorList>
            <person name="Anantharaman K."/>
            <person name="Brown C.T."/>
            <person name="Hug L.A."/>
            <person name="Sharon I."/>
            <person name="Castelle C.J."/>
            <person name="Probst A.J."/>
            <person name="Thomas B.C."/>
            <person name="Singh A."/>
            <person name="Wilkins M.J."/>
            <person name="Karaoz U."/>
            <person name="Brodie E.L."/>
            <person name="Williams K.H."/>
            <person name="Hubbard S.S."/>
            <person name="Banfield J.F."/>
        </authorList>
    </citation>
    <scope>NUCLEOTIDE SEQUENCE [LARGE SCALE GENOMIC DNA]</scope>
</reference>
<evidence type="ECO:0000313" key="1">
    <source>
        <dbReference type="EMBL" id="OGD86041.1"/>
    </source>
</evidence>
<dbReference type="AlphaFoldDB" id="A0A1F5G2D5"/>
<proteinExistence type="predicted"/>
<accession>A0A1F5G2D5</accession>
<comment type="caution">
    <text evidence="1">The sequence shown here is derived from an EMBL/GenBank/DDBJ whole genome shotgun (WGS) entry which is preliminary data.</text>
</comment>
<organism evidence="1 2">
    <name type="scientific">Candidatus Curtissbacteria bacterium RBG_16_39_7</name>
    <dbReference type="NCBI Taxonomy" id="1797707"/>
    <lineage>
        <taxon>Bacteria</taxon>
        <taxon>Candidatus Curtissiibacteriota</taxon>
    </lineage>
</organism>
<gene>
    <name evidence="1" type="ORF">A2Z23_01150</name>
</gene>
<protein>
    <submittedName>
        <fullName evidence="1">Uncharacterized protein</fullName>
    </submittedName>
</protein>
<sequence>MKKETENLTCDKIPFNPQTIAQLLASHAERIFDLNHIFEYSSIDPERQKDIWRILMVDLLGRYEINLDLDLKIKTVSMQIEVRSPTNTDHQYHLTSKGKAAVEAIHTILLAEGKLPEFQITGLPVNQVFYDQDKEAVVFNCGALELQVWGDGSFNVQPAPKY</sequence>